<protein>
    <recommendedName>
        <fullName evidence="3">Competence protein ComGF</fullName>
    </recommendedName>
</protein>
<dbReference type="RefSeq" id="WP_014073863.1">
    <property type="nucleotide sequence ID" value="NZ_AYYL01000061.1"/>
</dbReference>
<dbReference type="AlphaFoldDB" id="A0A1I2QI64"/>
<gene>
    <name evidence="1" type="ORF">SAMN02910432_00668</name>
</gene>
<evidence type="ECO:0000313" key="1">
    <source>
        <dbReference type="EMBL" id="SFG28074.1"/>
    </source>
</evidence>
<proteinExistence type="predicted"/>
<name>A0A1I2QI64_9LACO</name>
<reference evidence="2" key="1">
    <citation type="submission" date="2016-10" db="EMBL/GenBank/DDBJ databases">
        <authorList>
            <person name="Varghese N."/>
            <person name="Submissions S."/>
        </authorList>
    </citation>
    <scope>NUCLEOTIDE SEQUENCE [LARGE SCALE GENOMIC DNA]</scope>
    <source>
        <strain evidence="2">DSM 20403</strain>
    </source>
</reference>
<dbReference type="EMBL" id="FOPI01000009">
    <property type="protein sequence ID" value="SFG28074.1"/>
    <property type="molecule type" value="Genomic_DNA"/>
</dbReference>
<accession>A0A1I2QI64</accession>
<sequence>MIETVMALLVTLSGVVLLFGVMRACKLQLDEKKMTNRFQYSRVLNVLYSGQLDLTELLLQDSQKRWTVMYYSSKTKKYYDLERYSLRSALVMEAYDESSGKMPLMYDVENFKTDASKGKWPVLTLTMKDGNVFRHVLMLPTKCSKDGKDFFDETKSTD</sequence>
<organism evidence="1 2">
    <name type="scientific">Ligilactobacillus ruminis DSM 20403 = NBRC 102161</name>
    <dbReference type="NCBI Taxonomy" id="1423798"/>
    <lineage>
        <taxon>Bacteria</taxon>
        <taxon>Bacillati</taxon>
        <taxon>Bacillota</taxon>
        <taxon>Bacilli</taxon>
        <taxon>Lactobacillales</taxon>
        <taxon>Lactobacillaceae</taxon>
        <taxon>Ligilactobacillus</taxon>
    </lineage>
</organism>
<dbReference type="Proteomes" id="UP000182635">
    <property type="component" value="Unassembled WGS sequence"/>
</dbReference>
<evidence type="ECO:0008006" key="3">
    <source>
        <dbReference type="Google" id="ProtNLM"/>
    </source>
</evidence>
<evidence type="ECO:0000313" key="2">
    <source>
        <dbReference type="Proteomes" id="UP000182635"/>
    </source>
</evidence>